<dbReference type="PROSITE" id="PS51725">
    <property type="entry name" value="ABM"/>
    <property type="match status" value="1"/>
</dbReference>
<dbReference type="EMBL" id="JBHTIS010000799">
    <property type="protein sequence ID" value="MFD1046809.1"/>
    <property type="molecule type" value="Genomic_DNA"/>
</dbReference>
<dbReference type="InterPro" id="IPR011008">
    <property type="entry name" value="Dimeric_a/b-barrel"/>
</dbReference>
<sequence>MEENNMIVFVNSFQLKAPAAEFERIFAESAAFLYGQQGLRSHRLVRSKKDPNRYQNIAMWDSEEDLRAATGLPGFQDHGRRLREVATTDPQVFETVFEHHA</sequence>
<reference evidence="3" key="1">
    <citation type="journal article" date="2019" name="Int. J. Syst. Evol. Microbiol.">
        <title>The Global Catalogue of Microorganisms (GCM) 10K type strain sequencing project: providing services to taxonomists for standard genome sequencing and annotation.</title>
        <authorList>
            <consortium name="The Broad Institute Genomics Platform"/>
            <consortium name="The Broad Institute Genome Sequencing Center for Infectious Disease"/>
            <person name="Wu L."/>
            <person name="Ma J."/>
        </authorList>
    </citation>
    <scope>NUCLEOTIDE SEQUENCE [LARGE SCALE GENOMIC DNA]</scope>
    <source>
        <strain evidence="3">JCM 31486</strain>
    </source>
</reference>
<dbReference type="InterPro" id="IPR007138">
    <property type="entry name" value="ABM_dom"/>
</dbReference>
<dbReference type="Pfam" id="PF03992">
    <property type="entry name" value="ABM"/>
    <property type="match status" value="1"/>
</dbReference>
<keyword evidence="2" id="KW-0503">Monooxygenase</keyword>
<dbReference type="Gene3D" id="3.30.70.100">
    <property type="match status" value="1"/>
</dbReference>
<dbReference type="Proteomes" id="UP001597045">
    <property type="component" value="Unassembled WGS sequence"/>
</dbReference>
<protein>
    <submittedName>
        <fullName evidence="2">Antibiotic biosynthesis monooxygenase family protein</fullName>
        <ecNumber evidence="2">1.14.-.-</ecNumber>
    </submittedName>
</protein>
<keyword evidence="3" id="KW-1185">Reference proteome</keyword>
<proteinExistence type="predicted"/>
<feature type="domain" description="ABM" evidence="1">
    <location>
        <begin position="7"/>
        <end position="97"/>
    </location>
</feature>
<keyword evidence="2" id="KW-0560">Oxidoreductase</keyword>
<name>A0ABW3MC06_9PSEU</name>
<accession>A0ABW3MC06</accession>
<dbReference type="GO" id="GO:0004497">
    <property type="term" value="F:monooxygenase activity"/>
    <property type="evidence" value="ECO:0007669"/>
    <property type="project" value="UniProtKB-KW"/>
</dbReference>
<evidence type="ECO:0000259" key="1">
    <source>
        <dbReference type="PROSITE" id="PS51725"/>
    </source>
</evidence>
<dbReference type="EC" id="1.14.-.-" evidence="2"/>
<evidence type="ECO:0000313" key="2">
    <source>
        <dbReference type="EMBL" id="MFD1046809.1"/>
    </source>
</evidence>
<gene>
    <name evidence="2" type="ORF">ACFQ1S_15255</name>
</gene>
<comment type="caution">
    <text evidence="2">The sequence shown here is derived from an EMBL/GenBank/DDBJ whole genome shotgun (WGS) entry which is preliminary data.</text>
</comment>
<organism evidence="2 3">
    <name type="scientific">Kibdelosporangium lantanae</name>
    <dbReference type="NCBI Taxonomy" id="1497396"/>
    <lineage>
        <taxon>Bacteria</taxon>
        <taxon>Bacillati</taxon>
        <taxon>Actinomycetota</taxon>
        <taxon>Actinomycetes</taxon>
        <taxon>Pseudonocardiales</taxon>
        <taxon>Pseudonocardiaceae</taxon>
        <taxon>Kibdelosporangium</taxon>
    </lineage>
</organism>
<evidence type="ECO:0000313" key="3">
    <source>
        <dbReference type="Proteomes" id="UP001597045"/>
    </source>
</evidence>
<dbReference type="SUPFAM" id="SSF54909">
    <property type="entry name" value="Dimeric alpha+beta barrel"/>
    <property type="match status" value="1"/>
</dbReference>